<name>A0A238JLB8_9RHOB</name>
<dbReference type="InterPro" id="IPR050445">
    <property type="entry name" value="Bact_polysacc_biosynth/exp"/>
</dbReference>
<evidence type="ECO:0000313" key="5">
    <source>
        <dbReference type="Proteomes" id="UP000202922"/>
    </source>
</evidence>
<organism evidence="4 5">
    <name type="scientific">Actibacterium lipolyticum</name>
    <dbReference type="NCBI Taxonomy" id="1524263"/>
    <lineage>
        <taxon>Bacteria</taxon>
        <taxon>Pseudomonadati</taxon>
        <taxon>Pseudomonadota</taxon>
        <taxon>Alphaproteobacteria</taxon>
        <taxon>Rhodobacterales</taxon>
        <taxon>Roseobacteraceae</taxon>
        <taxon>Actibacterium</taxon>
    </lineage>
</organism>
<dbReference type="EMBL" id="FXYE01000001">
    <property type="protein sequence ID" value="SMX31441.1"/>
    <property type="molecule type" value="Genomic_DNA"/>
</dbReference>
<reference evidence="5" key="1">
    <citation type="submission" date="2017-05" db="EMBL/GenBank/DDBJ databases">
        <authorList>
            <person name="Rodrigo-Torres L."/>
            <person name="Arahal R. D."/>
            <person name="Lucena T."/>
        </authorList>
    </citation>
    <scope>NUCLEOTIDE SEQUENCE [LARGE SCALE GENOMIC DNA]</scope>
    <source>
        <strain evidence="5">CECT 8621</strain>
    </source>
</reference>
<keyword evidence="5" id="KW-1185">Reference proteome</keyword>
<evidence type="ECO:0000313" key="4">
    <source>
        <dbReference type="EMBL" id="SMX31441.1"/>
    </source>
</evidence>
<dbReference type="PANTHER" id="PTHR32309">
    <property type="entry name" value="TYROSINE-PROTEIN KINASE"/>
    <property type="match status" value="1"/>
</dbReference>
<gene>
    <name evidence="4" type="ORF">COL8621_00449</name>
</gene>
<evidence type="ECO:0000256" key="3">
    <source>
        <dbReference type="SAM" id="Phobius"/>
    </source>
</evidence>
<dbReference type="Proteomes" id="UP000202922">
    <property type="component" value="Unassembled WGS sequence"/>
</dbReference>
<feature type="compositionally biased region" description="Basic and acidic residues" evidence="2">
    <location>
        <begin position="49"/>
        <end position="69"/>
    </location>
</feature>
<dbReference type="GO" id="GO:0004713">
    <property type="term" value="F:protein tyrosine kinase activity"/>
    <property type="evidence" value="ECO:0007669"/>
    <property type="project" value="TreeGrafter"/>
</dbReference>
<keyword evidence="3" id="KW-0472">Membrane</keyword>
<feature type="compositionally biased region" description="Basic residues" evidence="2">
    <location>
        <begin position="1"/>
        <end position="14"/>
    </location>
</feature>
<dbReference type="GO" id="GO:0005886">
    <property type="term" value="C:plasma membrane"/>
    <property type="evidence" value="ECO:0007669"/>
    <property type="project" value="TreeGrafter"/>
</dbReference>
<feature type="region of interest" description="Disordered" evidence="2">
    <location>
        <begin position="1"/>
        <end position="69"/>
    </location>
</feature>
<dbReference type="PANTHER" id="PTHR32309:SF13">
    <property type="entry name" value="FERRIC ENTEROBACTIN TRANSPORT PROTEIN FEPE"/>
    <property type="match status" value="1"/>
</dbReference>
<dbReference type="OrthoDB" id="7810642at2"/>
<dbReference type="AlphaFoldDB" id="A0A238JLB8"/>
<proteinExistence type="predicted"/>
<evidence type="ECO:0000256" key="2">
    <source>
        <dbReference type="SAM" id="MobiDB-lite"/>
    </source>
</evidence>
<dbReference type="Gene3D" id="1.10.287.1490">
    <property type="match status" value="1"/>
</dbReference>
<dbReference type="RefSeq" id="WP_093965700.1">
    <property type="nucleotide sequence ID" value="NZ_FXYE01000001.1"/>
</dbReference>
<evidence type="ECO:0008006" key="6">
    <source>
        <dbReference type="Google" id="ProtNLM"/>
    </source>
</evidence>
<keyword evidence="3" id="KW-0812">Transmembrane</keyword>
<keyword evidence="3" id="KW-1133">Transmembrane helix</keyword>
<protein>
    <recommendedName>
        <fullName evidence="6">Capsule biosynthesis protein</fullName>
    </recommendedName>
</protein>
<accession>A0A238JLB8</accession>
<evidence type="ECO:0000256" key="1">
    <source>
        <dbReference type="SAM" id="Coils"/>
    </source>
</evidence>
<feature type="transmembrane region" description="Helical" evidence="3">
    <location>
        <begin position="517"/>
        <end position="537"/>
    </location>
</feature>
<feature type="coiled-coil region" evidence="1">
    <location>
        <begin position="350"/>
        <end position="480"/>
    </location>
</feature>
<keyword evidence="1" id="KW-0175">Coiled coil</keyword>
<sequence length="543" mass="60646">MTTKPRAKKYRARRNPPPAGGTTAAANVAQQPVDDGFGDKKFPTAAQEPELKKLSETDRLPKTDEPRVDAEIADIRKEGLTGRQLRMARRVAQKHGLSPTSDFDAVRQLRKQGIDPFQKANLLELATTDQTTTEEAKPKLPQTVPQDRKDNLPSTEVGKPPSAADQVYRIQQDIARRRRRRFFLMLSRLFAFVFLPGLLAGYYYFAIATPMYATKSEFVIQQAESSLGGGLGSMFAGTGLAVQQDSITVQSYLESRDAMRRLDDDLGFRDHFSQDHIDPIQKLDADASREAAYKVYKKNVKIGYDPTEGIMKMEVVAADPETSAAFSKALISYAEERVDSLTQRLRGDQMEGAIGSYERAEERMTDAQNRVLELQEKLGVLDPVSETSALMGQITSFESQLREKRLQLDQLLDNARPNKARVDGVRGDVKRLENLVEELRASMTESTTGTESLARISAELRIAEAELANRQLLLQQALQQVETARIEANRQVRYLELGVIPIAPDEPTYPRAFENTLLAFLIFGGIYLMISLTASILREQVSG</sequence>
<feature type="transmembrane region" description="Helical" evidence="3">
    <location>
        <begin position="182"/>
        <end position="205"/>
    </location>
</feature>
<feature type="region of interest" description="Disordered" evidence="2">
    <location>
        <begin position="127"/>
        <end position="163"/>
    </location>
</feature>